<protein>
    <submittedName>
        <fullName evidence="1">Uncharacterized protein</fullName>
    </submittedName>
</protein>
<evidence type="ECO:0000313" key="2">
    <source>
        <dbReference type="Proteomes" id="UP000250235"/>
    </source>
</evidence>
<sequence length="99" mass="11749">MSKETRRKFCNMAHVGRWIETIYPKCSNQKVPEFGKNFVQDMTGSILQKQAEVEGYPLEDLIITTLITTQYDSKQLQELLALLQQKQTRDLFWKYKFQL</sequence>
<gene>
    <name evidence="1" type="ORF">F511_01393</name>
</gene>
<reference evidence="1 2" key="1">
    <citation type="journal article" date="2015" name="Proc. Natl. Acad. Sci. U.S.A.">
        <title>The resurrection genome of Boea hygrometrica: A blueprint for survival of dehydration.</title>
        <authorList>
            <person name="Xiao L."/>
            <person name="Yang G."/>
            <person name="Zhang L."/>
            <person name="Yang X."/>
            <person name="Zhao S."/>
            <person name="Ji Z."/>
            <person name="Zhou Q."/>
            <person name="Hu M."/>
            <person name="Wang Y."/>
            <person name="Chen M."/>
            <person name="Xu Y."/>
            <person name="Jin H."/>
            <person name="Xiao X."/>
            <person name="Hu G."/>
            <person name="Bao F."/>
            <person name="Hu Y."/>
            <person name="Wan P."/>
            <person name="Li L."/>
            <person name="Deng X."/>
            <person name="Kuang T."/>
            <person name="Xiang C."/>
            <person name="Zhu J.K."/>
            <person name="Oliver M.J."/>
            <person name="He Y."/>
        </authorList>
    </citation>
    <scope>NUCLEOTIDE SEQUENCE [LARGE SCALE GENOMIC DNA]</scope>
    <source>
        <strain evidence="2">cv. XS01</strain>
    </source>
</reference>
<organism evidence="1 2">
    <name type="scientific">Dorcoceras hygrometricum</name>
    <dbReference type="NCBI Taxonomy" id="472368"/>
    <lineage>
        <taxon>Eukaryota</taxon>
        <taxon>Viridiplantae</taxon>
        <taxon>Streptophyta</taxon>
        <taxon>Embryophyta</taxon>
        <taxon>Tracheophyta</taxon>
        <taxon>Spermatophyta</taxon>
        <taxon>Magnoliopsida</taxon>
        <taxon>eudicotyledons</taxon>
        <taxon>Gunneridae</taxon>
        <taxon>Pentapetalae</taxon>
        <taxon>asterids</taxon>
        <taxon>lamiids</taxon>
        <taxon>Lamiales</taxon>
        <taxon>Gesneriaceae</taxon>
        <taxon>Didymocarpoideae</taxon>
        <taxon>Trichosporeae</taxon>
        <taxon>Loxocarpinae</taxon>
        <taxon>Dorcoceras</taxon>
    </lineage>
</organism>
<keyword evidence="2" id="KW-1185">Reference proteome</keyword>
<evidence type="ECO:0000313" key="1">
    <source>
        <dbReference type="EMBL" id="KZV32882.1"/>
    </source>
</evidence>
<dbReference type="Proteomes" id="UP000250235">
    <property type="component" value="Unassembled WGS sequence"/>
</dbReference>
<accession>A0A2Z7BEU5</accession>
<name>A0A2Z7BEU5_9LAMI</name>
<proteinExistence type="predicted"/>
<dbReference type="AlphaFoldDB" id="A0A2Z7BEU5"/>
<dbReference type="EMBL" id="KV006337">
    <property type="protein sequence ID" value="KZV32882.1"/>
    <property type="molecule type" value="Genomic_DNA"/>
</dbReference>